<dbReference type="InterPro" id="IPR015410">
    <property type="entry name" value="DUF1985"/>
</dbReference>
<comment type="caution">
    <text evidence="2">The sequence shown here is derived from an EMBL/GenBank/DDBJ whole genome shotgun (WGS) entry which is preliminary data.</text>
</comment>
<dbReference type="PANTHER" id="PTHR48449">
    <property type="entry name" value="DUF1985 DOMAIN-CONTAINING PROTEIN"/>
    <property type="match status" value="1"/>
</dbReference>
<keyword evidence="3" id="KW-1185">Reference proteome</keyword>
<protein>
    <recommendedName>
        <fullName evidence="1">DUF1985 domain-containing protein</fullName>
    </recommendedName>
</protein>
<sequence>MVHQLLLREVENPNTNEMWFLVGKDKIIRFSIQEFCVVTDLQMWFLVGEDKMIRFSIQEFCVVTSLHCSPYPRIDVYIKVEGVRLRDEIFNGNMNLEINDLEVAFLKASCDNDETVVKLALLYFVETILLAKVKTSLIDNEHLLLVDDVEQFKKYP</sequence>
<reference evidence="2" key="1">
    <citation type="journal article" date="2022" name="Plant J.">
        <title>Strategies of tolerance reflected in two North American maple genomes.</title>
        <authorList>
            <person name="McEvoy S.L."/>
            <person name="Sezen U.U."/>
            <person name="Trouern-Trend A."/>
            <person name="McMahon S.M."/>
            <person name="Schaberg P.G."/>
            <person name="Yang J."/>
            <person name="Wegrzyn J.L."/>
            <person name="Swenson N.G."/>
        </authorList>
    </citation>
    <scope>NUCLEOTIDE SEQUENCE</scope>
    <source>
        <strain evidence="2">NS2018</strain>
    </source>
</reference>
<dbReference type="Proteomes" id="UP001168877">
    <property type="component" value="Unassembled WGS sequence"/>
</dbReference>
<dbReference type="PANTHER" id="PTHR48449:SF1">
    <property type="entry name" value="DUF1985 DOMAIN-CONTAINING PROTEIN"/>
    <property type="match status" value="1"/>
</dbReference>
<organism evidence="2 3">
    <name type="scientific">Acer saccharum</name>
    <name type="common">Sugar maple</name>
    <dbReference type="NCBI Taxonomy" id="4024"/>
    <lineage>
        <taxon>Eukaryota</taxon>
        <taxon>Viridiplantae</taxon>
        <taxon>Streptophyta</taxon>
        <taxon>Embryophyta</taxon>
        <taxon>Tracheophyta</taxon>
        <taxon>Spermatophyta</taxon>
        <taxon>Magnoliopsida</taxon>
        <taxon>eudicotyledons</taxon>
        <taxon>Gunneridae</taxon>
        <taxon>Pentapetalae</taxon>
        <taxon>rosids</taxon>
        <taxon>malvids</taxon>
        <taxon>Sapindales</taxon>
        <taxon>Sapindaceae</taxon>
        <taxon>Hippocastanoideae</taxon>
        <taxon>Acereae</taxon>
        <taxon>Acer</taxon>
    </lineage>
</organism>
<accession>A0AA39VK39</accession>
<evidence type="ECO:0000313" key="2">
    <source>
        <dbReference type="EMBL" id="KAK0588639.1"/>
    </source>
</evidence>
<gene>
    <name evidence="2" type="ORF">LWI29_003485</name>
</gene>
<dbReference type="EMBL" id="JAUESC010000381">
    <property type="protein sequence ID" value="KAK0588639.1"/>
    <property type="molecule type" value="Genomic_DNA"/>
</dbReference>
<reference evidence="2" key="2">
    <citation type="submission" date="2023-06" db="EMBL/GenBank/DDBJ databases">
        <authorList>
            <person name="Swenson N.G."/>
            <person name="Wegrzyn J.L."/>
            <person name="Mcevoy S.L."/>
        </authorList>
    </citation>
    <scope>NUCLEOTIDE SEQUENCE</scope>
    <source>
        <strain evidence="2">NS2018</strain>
        <tissue evidence="2">Leaf</tissue>
    </source>
</reference>
<dbReference type="AlphaFoldDB" id="A0AA39VK39"/>
<name>A0AA39VK39_ACESA</name>
<evidence type="ECO:0000313" key="3">
    <source>
        <dbReference type="Proteomes" id="UP001168877"/>
    </source>
</evidence>
<dbReference type="Pfam" id="PF09331">
    <property type="entry name" value="DUF1985"/>
    <property type="match status" value="1"/>
</dbReference>
<proteinExistence type="predicted"/>
<feature type="domain" description="DUF1985" evidence="1">
    <location>
        <begin position="42"/>
        <end position="156"/>
    </location>
</feature>
<evidence type="ECO:0000259" key="1">
    <source>
        <dbReference type="Pfam" id="PF09331"/>
    </source>
</evidence>